<feature type="repeat" description="ANK" evidence="3">
    <location>
        <begin position="127"/>
        <end position="159"/>
    </location>
</feature>
<gene>
    <name evidence="5" type="ORF">K489DRAFT_406536</name>
</gene>
<dbReference type="PROSITE" id="PS50297">
    <property type="entry name" value="ANK_REP_REGION"/>
    <property type="match status" value="2"/>
</dbReference>
<dbReference type="AlphaFoldDB" id="A0A6J3MJ52"/>
<feature type="repeat" description="ANK" evidence="3">
    <location>
        <begin position="94"/>
        <end position="126"/>
    </location>
</feature>
<reference evidence="5" key="3">
    <citation type="submission" date="2025-08" db="UniProtKB">
        <authorList>
            <consortium name="RefSeq"/>
        </authorList>
    </citation>
    <scope>IDENTIFICATION</scope>
    <source>
        <strain evidence="5">CBS 342.82</strain>
    </source>
</reference>
<dbReference type="Gene3D" id="1.25.40.20">
    <property type="entry name" value="Ankyrin repeat-containing domain"/>
    <property type="match status" value="3"/>
</dbReference>
<dbReference type="Pfam" id="PF13857">
    <property type="entry name" value="Ank_5"/>
    <property type="match status" value="1"/>
</dbReference>
<sequence>MAVKSGETESTQTILNTGVDIDAVNVNCFTALTLAVWLRRVDVAQHLLESGADGNIRRADGKTALYLAAEDIAAQEFMVTLLTEWRADVDTNACSLAPIILAASRGHEAIVRRLTTCGADLKAADDFGRTALYHAAWYGNKSLVETLLRNGAGVNIPDEEGNTPLMSAIEDKHHKYIVDLLGAARTRDEGKYTSVDDALLHQMPNSEGRNGCTAIHLAVLAKDIAFVRELLKNGAADDVCNLEGLTALDIVRSQYTKNVLEFLKGKTVHDFPGLQGSPATVHRARLLYWKYVVELLTEKDKIMHVSAPSLEMGRWL</sequence>
<dbReference type="Pfam" id="PF12796">
    <property type="entry name" value="Ank_2"/>
    <property type="match status" value="2"/>
</dbReference>
<keyword evidence="4" id="KW-1185">Reference proteome</keyword>
<evidence type="ECO:0000256" key="1">
    <source>
        <dbReference type="ARBA" id="ARBA00022737"/>
    </source>
</evidence>
<evidence type="ECO:0000313" key="4">
    <source>
        <dbReference type="Proteomes" id="UP000504637"/>
    </source>
</evidence>
<accession>A0A6J3MJ52</accession>
<dbReference type="PANTHER" id="PTHR24126:SF14">
    <property type="entry name" value="ANK_REP_REGION DOMAIN-CONTAINING PROTEIN"/>
    <property type="match status" value="1"/>
</dbReference>
<evidence type="ECO:0000256" key="2">
    <source>
        <dbReference type="ARBA" id="ARBA00023043"/>
    </source>
</evidence>
<protein>
    <submittedName>
        <fullName evidence="5">Ankyrin</fullName>
    </submittedName>
</protein>
<evidence type="ECO:0000256" key="3">
    <source>
        <dbReference type="PROSITE-ProRule" id="PRU00023"/>
    </source>
</evidence>
<dbReference type="SUPFAM" id="SSF48403">
    <property type="entry name" value="Ankyrin repeat"/>
    <property type="match status" value="1"/>
</dbReference>
<feature type="repeat" description="ANK" evidence="3">
    <location>
        <begin position="210"/>
        <end position="242"/>
    </location>
</feature>
<dbReference type="Proteomes" id="UP000504637">
    <property type="component" value="Unplaced"/>
</dbReference>
<dbReference type="PANTHER" id="PTHR24126">
    <property type="entry name" value="ANKYRIN REPEAT, PH AND SEC7 DOMAIN CONTAINING PROTEIN SECG-RELATED"/>
    <property type="match status" value="1"/>
</dbReference>
<dbReference type="PROSITE" id="PS50088">
    <property type="entry name" value="ANK_REPEAT"/>
    <property type="match status" value="3"/>
</dbReference>
<dbReference type="InterPro" id="IPR036770">
    <property type="entry name" value="Ankyrin_rpt-contain_sf"/>
</dbReference>
<proteinExistence type="predicted"/>
<reference evidence="5" key="2">
    <citation type="submission" date="2020-04" db="EMBL/GenBank/DDBJ databases">
        <authorList>
            <consortium name="NCBI Genome Project"/>
        </authorList>
    </citation>
    <scope>NUCLEOTIDE SEQUENCE</scope>
    <source>
        <strain evidence="5">CBS 342.82</strain>
    </source>
</reference>
<dbReference type="RefSeq" id="XP_033464946.1">
    <property type="nucleotide sequence ID" value="XM_033607268.1"/>
</dbReference>
<keyword evidence="1" id="KW-0677">Repeat</keyword>
<name>A0A6J3MJ52_9PEZI</name>
<keyword evidence="2 3" id="KW-0040">ANK repeat</keyword>
<organism evidence="5">
    <name type="scientific">Dissoconium aciculare CBS 342.82</name>
    <dbReference type="NCBI Taxonomy" id="1314786"/>
    <lineage>
        <taxon>Eukaryota</taxon>
        <taxon>Fungi</taxon>
        <taxon>Dikarya</taxon>
        <taxon>Ascomycota</taxon>
        <taxon>Pezizomycotina</taxon>
        <taxon>Dothideomycetes</taxon>
        <taxon>Dothideomycetidae</taxon>
        <taxon>Mycosphaerellales</taxon>
        <taxon>Dissoconiaceae</taxon>
        <taxon>Dissoconium</taxon>
    </lineage>
</organism>
<dbReference type="InterPro" id="IPR002110">
    <property type="entry name" value="Ankyrin_rpt"/>
</dbReference>
<reference evidence="5" key="1">
    <citation type="submission" date="2020-01" db="EMBL/GenBank/DDBJ databases">
        <authorList>
            <consortium name="DOE Joint Genome Institute"/>
            <person name="Haridas S."/>
            <person name="Albert R."/>
            <person name="Binder M."/>
            <person name="Bloem J."/>
            <person name="Labutti K."/>
            <person name="Salamov A."/>
            <person name="Andreopoulos B."/>
            <person name="Baker S.E."/>
            <person name="Barry K."/>
            <person name="Bills G."/>
            <person name="Bluhm B.H."/>
            <person name="Cannon C."/>
            <person name="Castanera R."/>
            <person name="Culley D.E."/>
            <person name="Daum C."/>
            <person name="Ezra D."/>
            <person name="Gonzalez J.B."/>
            <person name="Henrissat B."/>
            <person name="Kuo A."/>
            <person name="Liang C."/>
            <person name="Lipzen A."/>
            <person name="Lutzoni F."/>
            <person name="Magnuson J."/>
            <person name="Mondo S."/>
            <person name="Nolan M."/>
            <person name="Ohm R."/>
            <person name="Pangilinan J."/>
            <person name="Park H.-J."/>
            <person name="Ramirez L."/>
            <person name="Alfaro M."/>
            <person name="Sun H."/>
            <person name="Tritt A."/>
            <person name="Yoshinaga Y."/>
            <person name="Zwiers L.-H."/>
            <person name="Turgeon B.G."/>
            <person name="Goodwin S.B."/>
            <person name="Spatafora J.W."/>
            <person name="Crous P.W."/>
            <person name="Grigoriev I.V."/>
        </authorList>
    </citation>
    <scope>NUCLEOTIDE SEQUENCE</scope>
    <source>
        <strain evidence="5">CBS 342.82</strain>
    </source>
</reference>
<dbReference type="SMART" id="SM00248">
    <property type="entry name" value="ANK"/>
    <property type="match status" value="6"/>
</dbReference>
<dbReference type="OrthoDB" id="20872at2759"/>
<dbReference type="GeneID" id="54365068"/>
<evidence type="ECO:0000313" key="5">
    <source>
        <dbReference type="RefSeq" id="XP_033464946.1"/>
    </source>
</evidence>